<reference evidence="4" key="1">
    <citation type="journal article" date="2012" name="Science">
        <title>Fermentation, hydrogen, and sulfur metabolism in multiple uncultivated bacterial phyla.</title>
        <authorList>
            <person name="Wrighton K.C."/>
            <person name="Thomas B.C."/>
            <person name="Sharon I."/>
            <person name="Miller C.S."/>
            <person name="Castelle C.J."/>
            <person name="VerBerkmoes N.C."/>
            <person name="Wilkins M.J."/>
            <person name="Hettich R.L."/>
            <person name="Lipton M.S."/>
            <person name="Williams K.H."/>
            <person name="Long P.E."/>
            <person name="Banfield J.F."/>
        </authorList>
    </citation>
    <scope>NUCLEOTIDE SEQUENCE [LARGE SCALE GENOMIC DNA]</scope>
</reference>
<evidence type="ECO:0000256" key="1">
    <source>
        <dbReference type="ARBA" id="ARBA00022555"/>
    </source>
</evidence>
<evidence type="ECO:0000256" key="2">
    <source>
        <dbReference type="ARBA" id="ARBA00022801"/>
    </source>
</evidence>
<dbReference type="InterPro" id="IPR001328">
    <property type="entry name" value="Pept_tRNA_hydro"/>
</dbReference>
<dbReference type="Pfam" id="PF01195">
    <property type="entry name" value="Pept_tRNA_hydro"/>
    <property type="match status" value="1"/>
</dbReference>
<dbReference type="GO" id="GO:0004045">
    <property type="term" value="F:peptidyl-tRNA hydrolase activity"/>
    <property type="evidence" value="ECO:0007669"/>
    <property type="project" value="InterPro"/>
</dbReference>
<dbReference type="PANTHER" id="PTHR17224:SF1">
    <property type="entry name" value="PEPTIDYL-TRNA HYDROLASE"/>
    <property type="match status" value="1"/>
</dbReference>
<evidence type="ECO:0000313" key="4">
    <source>
        <dbReference type="EMBL" id="EKE29393.1"/>
    </source>
</evidence>
<organism evidence="4">
    <name type="scientific">uncultured bacterium</name>
    <name type="common">gcode 4</name>
    <dbReference type="NCBI Taxonomy" id="1234023"/>
    <lineage>
        <taxon>Bacteria</taxon>
        <taxon>environmental samples</taxon>
    </lineage>
</organism>
<dbReference type="Gene3D" id="3.40.50.1470">
    <property type="entry name" value="Peptidyl-tRNA hydrolase"/>
    <property type="match status" value="1"/>
</dbReference>
<name>K2G2G0_9BACT</name>
<dbReference type="SUPFAM" id="SSF53178">
    <property type="entry name" value="Peptidyl-tRNA hydrolase-like"/>
    <property type="match status" value="1"/>
</dbReference>
<keyword evidence="1" id="KW-0820">tRNA-binding</keyword>
<dbReference type="InterPro" id="IPR036416">
    <property type="entry name" value="Pept_tRNA_hydro_sf"/>
</dbReference>
<keyword evidence="3" id="KW-0694">RNA-binding</keyword>
<dbReference type="EMBL" id="AMFJ01000181">
    <property type="protein sequence ID" value="EKE29393.1"/>
    <property type="molecule type" value="Genomic_DNA"/>
</dbReference>
<evidence type="ECO:0000256" key="3">
    <source>
        <dbReference type="ARBA" id="ARBA00022884"/>
    </source>
</evidence>
<dbReference type="GO" id="GO:0000049">
    <property type="term" value="F:tRNA binding"/>
    <property type="evidence" value="ECO:0007669"/>
    <property type="project" value="UniProtKB-KW"/>
</dbReference>
<dbReference type="NCBIfam" id="TIGR00447">
    <property type="entry name" value="pth"/>
    <property type="match status" value="1"/>
</dbReference>
<comment type="caution">
    <text evidence="4">The sequence shown here is derived from an EMBL/GenBank/DDBJ whole genome shotgun (WGS) entry which is preliminary data.</text>
</comment>
<accession>K2G2G0</accession>
<sequence length="177" mass="22019">MKIIIWLWNPWLEYKETRHNVWFLFLDFLKDCWNFEDFKDSKFKWVISEWNLSWEKIILLKPLTFMNLSWESISSIVNFYKLDFRIDIIVIFDDMSMGFGKLRYRPEWSAWWHNWIKSLISNLWSEAFQRIKIWVWQDKKYNVSDWVLSKFSKEEMDSLKTEIFPQALLMLEDKFIS</sequence>
<keyword evidence="2 4" id="KW-0378">Hydrolase</keyword>
<protein>
    <submittedName>
        <fullName evidence="4">Peptidyl-tRNA hydrolase</fullName>
    </submittedName>
</protein>
<dbReference type="PANTHER" id="PTHR17224">
    <property type="entry name" value="PEPTIDYL-TRNA HYDROLASE"/>
    <property type="match status" value="1"/>
</dbReference>
<gene>
    <name evidence="4" type="ORF">ACD_2C00181G0001</name>
</gene>
<proteinExistence type="predicted"/>
<dbReference type="AlphaFoldDB" id="K2G2G0"/>